<evidence type="ECO:0000256" key="4">
    <source>
        <dbReference type="ARBA" id="ARBA00022989"/>
    </source>
</evidence>
<feature type="domain" description="G-protein coupled receptors family 1 profile" evidence="15">
    <location>
        <begin position="332"/>
        <end position="548"/>
    </location>
</feature>
<dbReference type="PROSITE" id="PS50262">
    <property type="entry name" value="G_PROTEIN_RECEP_F1_2"/>
    <property type="match status" value="2"/>
</dbReference>
<dbReference type="Ensembl" id="ENSLACT00000015323.1">
    <property type="protein sequence ID" value="ENSLACP00000015217.1"/>
    <property type="gene ID" value="ENSLACG00000013397.1"/>
</dbReference>
<evidence type="ECO:0000256" key="10">
    <source>
        <dbReference type="ARBA" id="ARBA00023224"/>
    </source>
</evidence>
<accession>H3AZZ6</accession>
<feature type="domain" description="G-protein coupled receptors family 1 profile" evidence="15">
    <location>
        <begin position="19"/>
        <end position="264"/>
    </location>
</feature>
<keyword evidence="6 14" id="KW-0472">Membrane</keyword>
<dbReference type="GO" id="GO:0006954">
    <property type="term" value="P:inflammatory response"/>
    <property type="evidence" value="ECO:0007669"/>
    <property type="project" value="TreeGrafter"/>
</dbReference>
<dbReference type="GO" id="GO:0007204">
    <property type="term" value="P:positive regulation of cytosolic calcium ion concentration"/>
    <property type="evidence" value="ECO:0007669"/>
    <property type="project" value="TreeGrafter"/>
</dbReference>
<comment type="subcellular location">
    <subcellularLocation>
        <location evidence="1">Cell membrane</location>
        <topology evidence="1">Multi-pass membrane protein</topology>
    </subcellularLocation>
</comment>
<evidence type="ECO:0000256" key="1">
    <source>
        <dbReference type="ARBA" id="ARBA00004651"/>
    </source>
</evidence>
<evidence type="ECO:0000313" key="17">
    <source>
        <dbReference type="Proteomes" id="UP000008672"/>
    </source>
</evidence>
<reference evidence="17" key="1">
    <citation type="submission" date="2011-08" db="EMBL/GenBank/DDBJ databases">
        <title>The draft genome of Latimeria chalumnae.</title>
        <authorList>
            <person name="Di Palma F."/>
            <person name="Alfoldi J."/>
            <person name="Johnson J."/>
            <person name="Berlin A."/>
            <person name="Gnerre S."/>
            <person name="Jaffe D."/>
            <person name="MacCallum I."/>
            <person name="Young S."/>
            <person name="Walker B.J."/>
            <person name="Lander E."/>
            <person name="Lindblad-Toh K."/>
        </authorList>
    </citation>
    <scope>NUCLEOTIDE SEQUENCE [LARGE SCALE GENOMIC DNA]</scope>
    <source>
        <strain evidence="17">Wild caught</strain>
    </source>
</reference>
<keyword evidence="3 14" id="KW-0812">Transmembrane</keyword>
<comment type="function">
    <text evidence="12">Orphan receptor; could be a chemoattractant receptor.</text>
</comment>
<evidence type="ECO:0000256" key="6">
    <source>
        <dbReference type="ARBA" id="ARBA00023136"/>
    </source>
</evidence>
<feature type="transmembrane region" description="Helical" evidence="14">
    <location>
        <begin position="39"/>
        <end position="60"/>
    </location>
</feature>
<dbReference type="GO" id="GO:0005886">
    <property type="term" value="C:plasma membrane"/>
    <property type="evidence" value="ECO:0007669"/>
    <property type="project" value="UniProtKB-SubCell"/>
</dbReference>
<dbReference type="GO" id="GO:0007200">
    <property type="term" value="P:phospholipase C-activating G protein-coupled receptor signaling pathway"/>
    <property type="evidence" value="ECO:0007669"/>
    <property type="project" value="TreeGrafter"/>
</dbReference>
<dbReference type="EMBL" id="AFYH01067297">
    <property type="status" value="NOT_ANNOTATED_CDS"/>
    <property type="molecule type" value="Genomic_DNA"/>
</dbReference>
<feature type="transmembrane region" description="Helical" evidence="14">
    <location>
        <begin position="118"/>
        <end position="139"/>
    </location>
</feature>
<keyword evidence="7" id="KW-1015">Disulfide bond</keyword>
<dbReference type="PRINTS" id="PR00526">
    <property type="entry name" value="FMETLEUPHER"/>
</dbReference>
<dbReference type="InterPro" id="IPR000826">
    <property type="entry name" value="Formyl_rcpt-rel"/>
</dbReference>
<dbReference type="InterPro" id="IPR000276">
    <property type="entry name" value="GPCR_Rhodpsn"/>
</dbReference>
<feature type="transmembrane region" description="Helical" evidence="14">
    <location>
        <begin position="431"/>
        <end position="452"/>
    </location>
</feature>
<proteinExistence type="inferred from homology"/>
<feature type="transmembrane region" description="Helical" evidence="14">
    <location>
        <begin position="244"/>
        <end position="266"/>
    </location>
</feature>
<dbReference type="AlphaFoldDB" id="H3AZZ6"/>
<sequence length="548" mass="63332">IHILMAIFFISTFLVGLFRNGTFFWILGFKMKWSVNTKWFTHLILHNLIFTSTLPFYAGFVIMDYQWYFGRVMCKLLNTALSFNMFFCIFLLTIISVDRLLLTTHPVWCKLHRTNRKASLVIAAVWIVAGLFSSPYLALRDTRINEKNKTVCSVNYALSSNWSSADVTETHKLLFGFVIPFLIITTCYVTMAVNIKTRRLSPSSKPFKVIAMAVVSFFVCWLPYHVHSYLVIKREILPPVVTEISLLLAVCFICFYSTFTPVLYILRSEGFKGLFRNLLQWPCVLLNVEFAQISFYDTKNEGSQIDDSAAFSAIHIVMAVFYFLTFLIGLWINGTFFWILTFKMKRTVNTTWFIHLTVPNLIFTLTLPFLAGFVIMNYQWYFGRAMCKLLNMALSLSMFTSAYLLTIISIDRLLLTMLPIWSKIHRTNRKAAFVVIVVWIVAGLFSSPYLAFRDTRINEKNETICFNNNRSSTSVQETHMKVQVAMFVSRLLFGFAIPFLIITTCYVTMAVNIKSRHLSSSSKPFKVIATAVLSFFVCWLPYHVYSYL</sequence>
<dbReference type="OMA" id="TMAVNIK"/>
<keyword evidence="9" id="KW-0325">Glycoprotein</keyword>
<dbReference type="Proteomes" id="UP000008672">
    <property type="component" value="Unassembled WGS sequence"/>
</dbReference>
<evidence type="ECO:0000256" key="8">
    <source>
        <dbReference type="ARBA" id="ARBA00023170"/>
    </source>
</evidence>
<evidence type="ECO:0000256" key="13">
    <source>
        <dbReference type="ARBA" id="ARBA00039587"/>
    </source>
</evidence>
<feature type="transmembrane region" description="Helical" evidence="14">
    <location>
        <begin position="352"/>
        <end position="378"/>
    </location>
</feature>
<comment type="similarity">
    <text evidence="11">Belongs to the chemokine-like receptor (CMKLR) family.</text>
</comment>
<reference evidence="16" key="3">
    <citation type="submission" date="2025-09" db="UniProtKB">
        <authorList>
            <consortium name="Ensembl"/>
        </authorList>
    </citation>
    <scope>IDENTIFICATION</scope>
</reference>
<dbReference type="GO" id="GO:0004930">
    <property type="term" value="F:G protein-coupled receptor activity"/>
    <property type="evidence" value="ECO:0007669"/>
    <property type="project" value="UniProtKB-KW"/>
</dbReference>
<dbReference type="Pfam" id="PF00001">
    <property type="entry name" value="7tm_1"/>
    <property type="match status" value="2"/>
</dbReference>
<protein>
    <recommendedName>
        <fullName evidence="13">Probable G-protein coupled receptor 33</fullName>
    </recommendedName>
</protein>
<evidence type="ECO:0000256" key="14">
    <source>
        <dbReference type="SAM" id="Phobius"/>
    </source>
</evidence>
<dbReference type="PRINTS" id="PR00237">
    <property type="entry name" value="GPCRRHODOPSN"/>
</dbReference>
<dbReference type="Gene3D" id="1.20.1070.10">
    <property type="entry name" value="Rhodopsin 7-helix transmembrane proteins"/>
    <property type="match status" value="2"/>
</dbReference>
<keyword evidence="2" id="KW-1003">Cell membrane</keyword>
<dbReference type="HOGENOM" id="CLU_497461_0_0_1"/>
<evidence type="ECO:0000256" key="9">
    <source>
        <dbReference type="ARBA" id="ARBA00023180"/>
    </source>
</evidence>
<evidence type="ECO:0000256" key="2">
    <source>
        <dbReference type="ARBA" id="ARBA00022475"/>
    </source>
</evidence>
<keyword evidence="4 14" id="KW-1133">Transmembrane helix</keyword>
<name>H3AZZ6_LATCH</name>
<feature type="transmembrane region" description="Helical" evidence="14">
    <location>
        <begin position="80"/>
        <end position="97"/>
    </location>
</feature>
<evidence type="ECO:0000256" key="12">
    <source>
        <dbReference type="ARBA" id="ARBA00037161"/>
    </source>
</evidence>
<evidence type="ECO:0000256" key="5">
    <source>
        <dbReference type="ARBA" id="ARBA00023040"/>
    </source>
</evidence>
<feature type="transmembrane region" description="Helical" evidence="14">
    <location>
        <begin position="207"/>
        <end position="224"/>
    </location>
</feature>
<feature type="transmembrane region" description="Helical" evidence="14">
    <location>
        <begin position="173"/>
        <end position="195"/>
    </location>
</feature>
<keyword evidence="10" id="KW-0807">Transducer</keyword>
<feature type="transmembrane region" description="Helical" evidence="14">
    <location>
        <begin position="6"/>
        <end position="27"/>
    </location>
</feature>
<feature type="transmembrane region" description="Helical" evidence="14">
    <location>
        <begin position="390"/>
        <end position="410"/>
    </location>
</feature>
<dbReference type="SUPFAM" id="SSF81321">
    <property type="entry name" value="Family A G protein-coupled receptor-like"/>
    <property type="match status" value="2"/>
</dbReference>
<reference evidence="16" key="2">
    <citation type="submission" date="2025-08" db="UniProtKB">
        <authorList>
            <consortium name="Ensembl"/>
        </authorList>
    </citation>
    <scope>IDENTIFICATION</scope>
</reference>
<dbReference type="InterPro" id="IPR017452">
    <property type="entry name" value="GPCR_Rhodpsn_7TM"/>
</dbReference>
<organism evidence="16 17">
    <name type="scientific">Latimeria chalumnae</name>
    <name type="common">Coelacanth</name>
    <dbReference type="NCBI Taxonomy" id="7897"/>
    <lineage>
        <taxon>Eukaryota</taxon>
        <taxon>Metazoa</taxon>
        <taxon>Chordata</taxon>
        <taxon>Craniata</taxon>
        <taxon>Vertebrata</taxon>
        <taxon>Euteleostomi</taxon>
        <taxon>Coelacanthiformes</taxon>
        <taxon>Coelacanthidae</taxon>
        <taxon>Latimeria</taxon>
    </lineage>
</organism>
<dbReference type="EMBL" id="AFYH01067296">
    <property type="status" value="NOT_ANNOTATED_CDS"/>
    <property type="molecule type" value="Genomic_DNA"/>
</dbReference>
<feature type="transmembrane region" description="Helical" evidence="14">
    <location>
        <begin position="316"/>
        <end position="340"/>
    </location>
</feature>
<keyword evidence="17" id="KW-1185">Reference proteome</keyword>
<keyword evidence="5" id="KW-0297">G-protein coupled receptor</keyword>
<dbReference type="PANTHER" id="PTHR24225:SF5">
    <property type="entry name" value="G-PROTEIN COUPLED RECEPTOR 33-RELATED"/>
    <property type="match status" value="1"/>
</dbReference>
<dbReference type="GeneTree" id="ENSGT01140000282544"/>
<evidence type="ECO:0000256" key="11">
    <source>
        <dbReference type="ARBA" id="ARBA00025736"/>
    </source>
</evidence>
<evidence type="ECO:0000256" key="7">
    <source>
        <dbReference type="ARBA" id="ARBA00023157"/>
    </source>
</evidence>
<feature type="transmembrane region" description="Helical" evidence="14">
    <location>
        <begin position="525"/>
        <end position="545"/>
    </location>
</feature>
<dbReference type="EMBL" id="AFYH01067295">
    <property type="status" value="NOT_ANNOTATED_CDS"/>
    <property type="molecule type" value="Genomic_DNA"/>
</dbReference>
<evidence type="ECO:0000256" key="3">
    <source>
        <dbReference type="ARBA" id="ARBA00022692"/>
    </source>
</evidence>
<dbReference type="PANTHER" id="PTHR24225">
    <property type="entry name" value="CHEMOTACTIC RECEPTOR"/>
    <property type="match status" value="1"/>
</dbReference>
<keyword evidence="8" id="KW-0675">Receptor</keyword>
<feature type="transmembrane region" description="Helical" evidence="14">
    <location>
        <begin position="491"/>
        <end position="513"/>
    </location>
</feature>
<evidence type="ECO:0000313" key="16">
    <source>
        <dbReference type="Ensembl" id="ENSLACP00000015217.1"/>
    </source>
</evidence>
<evidence type="ECO:0000259" key="15">
    <source>
        <dbReference type="PROSITE" id="PS50262"/>
    </source>
</evidence>
<dbReference type="GO" id="GO:0004875">
    <property type="term" value="F:complement receptor activity"/>
    <property type="evidence" value="ECO:0007669"/>
    <property type="project" value="TreeGrafter"/>
</dbReference>
<dbReference type="InParanoid" id="H3AZZ6"/>